<dbReference type="Proteomes" id="UP001189122">
    <property type="component" value="Unassembled WGS sequence"/>
</dbReference>
<feature type="compositionally biased region" description="Polar residues" evidence="1">
    <location>
        <begin position="38"/>
        <end position="48"/>
    </location>
</feature>
<sequence length="150" mass="17167">MILWPFLFCFSLIWREDGRPEDSKRRSLPPAAGDGSAGESNPLLQLTSYDDEDEEDVDVEVRLRRNGENGHGRDGNGWRPGEEDVYSDEDDRASGPSTGRSQRLVEVRRDCPYLDTVNRQVILYNTQDPFFAMMESYLSLLSEKERKGFA</sequence>
<feature type="signal peptide" evidence="2">
    <location>
        <begin position="1"/>
        <end position="18"/>
    </location>
</feature>
<dbReference type="EMBL" id="LR743600">
    <property type="protein sequence ID" value="CAA2630911.1"/>
    <property type="molecule type" value="Genomic_DNA"/>
</dbReference>
<evidence type="ECO:0000256" key="2">
    <source>
        <dbReference type="SAM" id="SignalP"/>
    </source>
</evidence>
<protein>
    <submittedName>
        <fullName evidence="3">Uncharacterized protein</fullName>
    </submittedName>
</protein>
<dbReference type="EMBL" id="CACRZD030000013">
    <property type="protein sequence ID" value="CAA6670154.1"/>
    <property type="molecule type" value="Genomic_DNA"/>
</dbReference>
<keyword evidence="4" id="KW-1185">Reference proteome</keyword>
<organism evidence="3">
    <name type="scientific">Spirodela intermedia</name>
    <name type="common">Intermediate duckweed</name>
    <dbReference type="NCBI Taxonomy" id="51605"/>
    <lineage>
        <taxon>Eukaryota</taxon>
        <taxon>Viridiplantae</taxon>
        <taxon>Streptophyta</taxon>
        <taxon>Embryophyta</taxon>
        <taxon>Tracheophyta</taxon>
        <taxon>Spermatophyta</taxon>
        <taxon>Magnoliopsida</taxon>
        <taxon>Liliopsida</taxon>
        <taxon>Araceae</taxon>
        <taxon>Lemnoideae</taxon>
        <taxon>Spirodela</taxon>
    </lineage>
</organism>
<evidence type="ECO:0000313" key="3">
    <source>
        <dbReference type="EMBL" id="CAA2630911.1"/>
    </source>
</evidence>
<evidence type="ECO:0000313" key="4">
    <source>
        <dbReference type="Proteomes" id="UP001189122"/>
    </source>
</evidence>
<gene>
    <name evidence="3" type="ORF">SI7747_13016557</name>
</gene>
<proteinExistence type="predicted"/>
<keyword evidence="2" id="KW-0732">Signal</keyword>
<feature type="compositionally biased region" description="Acidic residues" evidence="1">
    <location>
        <begin position="49"/>
        <end position="58"/>
    </location>
</feature>
<feature type="region of interest" description="Disordered" evidence="1">
    <location>
        <begin position="19"/>
        <end position="103"/>
    </location>
</feature>
<feature type="chain" id="PRO_5029573761" evidence="2">
    <location>
        <begin position="19"/>
        <end position="150"/>
    </location>
</feature>
<feature type="compositionally biased region" description="Basic and acidic residues" evidence="1">
    <location>
        <begin position="59"/>
        <end position="82"/>
    </location>
</feature>
<reference evidence="3 4" key="1">
    <citation type="submission" date="2019-12" db="EMBL/GenBank/DDBJ databases">
        <authorList>
            <person name="Scholz U."/>
            <person name="Mascher M."/>
            <person name="Fiebig A."/>
        </authorList>
    </citation>
    <scope>NUCLEOTIDE SEQUENCE</scope>
</reference>
<accession>A0A7I8JJ15</accession>
<evidence type="ECO:0000256" key="1">
    <source>
        <dbReference type="SAM" id="MobiDB-lite"/>
    </source>
</evidence>
<dbReference type="AlphaFoldDB" id="A0A7I8JJ15"/>
<name>A0A7I8JJ15_SPIIN</name>